<dbReference type="GO" id="GO:0005886">
    <property type="term" value="C:plasma membrane"/>
    <property type="evidence" value="ECO:0007669"/>
    <property type="project" value="TreeGrafter"/>
</dbReference>
<evidence type="ECO:0000256" key="8">
    <source>
        <dbReference type="SAM" id="Phobius"/>
    </source>
</evidence>
<feature type="transmembrane region" description="Helical" evidence="8">
    <location>
        <begin position="368"/>
        <end position="387"/>
    </location>
</feature>
<dbReference type="OrthoDB" id="10021397at2759"/>
<keyword evidence="3" id="KW-0813">Transport</keyword>
<reference evidence="10" key="1">
    <citation type="journal article" date="2020" name="Stud. Mycol.">
        <title>101 Dothideomycetes genomes: a test case for predicting lifestyles and emergence of pathogens.</title>
        <authorList>
            <person name="Haridas S."/>
            <person name="Albert R."/>
            <person name="Binder M."/>
            <person name="Bloem J."/>
            <person name="Labutti K."/>
            <person name="Salamov A."/>
            <person name="Andreopoulos B."/>
            <person name="Baker S."/>
            <person name="Barry K."/>
            <person name="Bills G."/>
            <person name="Bluhm B."/>
            <person name="Cannon C."/>
            <person name="Castanera R."/>
            <person name="Culley D."/>
            <person name="Daum C."/>
            <person name="Ezra D."/>
            <person name="Gonzalez J."/>
            <person name="Henrissat B."/>
            <person name="Kuo A."/>
            <person name="Liang C."/>
            <person name="Lipzen A."/>
            <person name="Lutzoni F."/>
            <person name="Magnuson J."/>
            <person name="Mondo S."/>
            <person name="Nolan M."/>
            <person name="Ohm R."/>
            <person name="Pangilinan J."/>
            <person name="Park H.-J."/>
            <person name="Ramirez L."/>
            <person name="Alfaro M."/>
            <person name="Sun H."/>
            <person name="Tritt A."/>
            <person name="Yoshinaga Y."/>
            <person name="Zwiers L.-H."/>
            <person name="Turgeon B."/>
            <person name="Goodwin S."/>
            <person name="Spatafora J."/>
            <person name="Crous P."/>
            <person name="Grigoriev I."/>
        </authorList>
    </citation>
    <scope>NUCLEOTIDE SEQUENCE</scope>
    <source>
        <strain evidence="10">CBS 207.26</strain>
    </source>
</reference>
<feature type="compositionally biased region" description="Polar residues" evidence="7">
    <location>
        <begin position="30"/>
        <end position="42"/>
    </location>
</feature>
<feature type="compositionally biased region" description="Basic and acidic residues" evidence="7">
    <location>
        <begin position="13"/>
        <end position="29"/>
    </location>
</feature>
<feature type="transmembrane region" description="Helical" evidence="8">
    <location>
        <begin position="399"/>
        <end position="419"/>
    </location>
</feature>
<keyword evidence="4 8" id="KW-0812">Transmembrane</keyword>
<dbReference type="SUPFAM" id="SSF103473">
    <property type="entry name" value="MFS general substrate transporter"/>
    <property type="match status" value="2"/>
</dbReference>
<dbReference type="AlphaFoldDB" id="A0A6A6DEC3"/>
<organism evidence="10 11">
    <name type="scientific">Zopfia rhizophila CBS 207.26</name>
    <dbReference type="NCBI Taxonomy" id="1314779"/>
    <lineage>
        <taxon>Eukaryota</taxon>
        <taxon>Fungi</taxon>
        <taxon>Dikarya</taxon>
        <taxon>Ascomycota</taxon>
        <taxon>Pezizomycotina</taxon>
        <taxon>Dothideomycetes</taxon>
        <taxon>Dothideomycetes incertae sedis</taxon>
        <taxon>Zopfiaceae</taxon>
        <taxon>Zopfia</taxon>
    </lineage>
</organism>
<evidence type="ECO:0000256" key="3">
    <source>
        <dbReference type="ARBA" id="ARBA00022448"/>
    </source>
</evidence>
<evidence type="ECO:0000256" key="1">
    <source>
        <dbReference type="ARBA" id="ARBA00004141"/>
    </source>
</evidence>
<evidence type="ECO:0000313" key="10">
    <source>
        <dbReference type="EMBL" id="KAF2177777.1"/>
    </source>
</evidence>
<feature type="domain" description="Major facilitator superfamily (MFS) profile" evidence="9">
    <location>
        <begin position="65"/>
        <end position="562"/>
    </location>
</feature>
<name>A0A6A6DEC3_9PEZI</name>
<feature type="transmembrane region" description="Helical" evidence="8">
    <location>
        <begin position="263"/>
        <end position="288"/>
    </location>
</feature>
<dbReference type="InterPro" id="IPR020846">
    <property type="entry name" value="MFS_dom"/>
</dbReference>
<comment type="similarity">
    <text evidence="2">Belongs to the major facilitator superfamily. TCR/Tet family.</text>
</comment>
<dbReference type="PANTHER" id="PTHR23501">
    <property type="entry name" value="MAJOR FACILITATOR SUPERFAMILY"/>
    <property type="match status" value="1"/>
</dbReference>
<feature type="transmembrane region" description="Helical" evidence="8">
    <location>
        <begin position="539"/>
        <end position="558"/>
    </location>
</feature>
<comment type="subcellular location">
    <subcellularLocation>
        <location evidence="1">Membrane</location>
        <topology evidence="1">Multi-pass membrane protein</topology>
    </subcellularLocation>
</comment>
<evidence type="ECO:0000256" key="7">
    <source>
        <dbReference type="SAM" id="MobiDB-lite"/>
    </source>
</evidence>
<feature type="transmembrane region" description="Helical" evidence="8">
    <location>
        <begin position="431"/>
        <end position="456"/>
    </location>
</feature>
<dbReference type="EMBL" id="ML994684">
    <property type="protein sequence ID" value="KAF2177777.1"/>
    <property type="molecule type" value="Genomic_DNA"/>
</dbReference>
<feature type="transmembrane region" description="Helical" evidence="8">
    <location>
        <begin position="107"/>
        <end position="126"/>
    </location>
</feature>
<evidence type="ECO:0000256" key="4">
    <source>
        <dbReference type="ARBA" id="ARBA00022692"/>
    </source>
</evidence>
<feature type="transmembrane region" description="Helical" evidence="8">
    <location>
        <begin position="68"/>
        <end position="87"/>
    </location>
</feature>
<dbReference type="GO" id="GO:0022857">
    <property type="term" value="F:transmembrane transporter activity"/>
    <property type="evidence" value="ECO:0007669"/>
    <property type="project" value="InterPro"/>
</dbReference>
<feature type="transmembrane region" description="Helical" evidence="8">
    <location>
        <begin position="463"/>
        <end position="485"/>
    </location>
</feature>
<evidence type="ECO:0000259" key="9">
    <source>
        <dbReference type="PROSITE" id="PS50850"/>
    </source>
</evidence>
<dbReference type="Gene3D" id="1.20.1250.20">
    <property type="entry name" value="MFS general substrate transporter like domains"/>
    <property type="match status" value="2"/>
</dbReference>
<keyword evidence="5 8" id="KW-1133">Transmembrane helix</keyword>
<keyword evidence="11" id="KW-1185">Reference proteome</keyword>
<feature type="transmembrane region" description="Helical" evidence="8">
    <location>
        <begin position="223"/>
        <end position="243"/>
    </location>
</feature>
<dbReference type="InterPro" id="IPR011701">
    <property type="entry name" value="MFS"/>
</dbReference>
<evidence type="ECO:0000256" key="5">
    <source>
        <dbReference type="ARBA" id="ARBA00022989"/>
    </source>
</evidence>
<gene>
    <name evidence="10" type="ORF">K469DRAFT_719539</name>
</gene>
<feature type="region of interest" description="Disordered" evidence="7">
    <location>
        <begin position="1"/>
        <end position="56"/>
    </location>
</feature>
<feature type="transmembrane region" description="Helical" evidence="8">
    <location>
        <begin position="191"/>
        <end position="211"/>
    </location>
</feature>
<dbReference type="InterPro" id="IPR036259">
    <property type="entry name" value="MFS_trans_sf"/>
</dbReference>
<evidence type="ECO:0000256" key="2">
    <source>
        <dbReference type="ARBA" id="ARBA00007520"/>
    </source>
</evidence>
<feature type="transmembrane region" description="Helical" evidence="8">
    <location>
        <begin position="336"/>
        <end position="356"/>
    </location>
</feature>
<evidence type="ECO:0000313" key="11">
    <source>
        <dbReference type="Proteomes" id="UP000800200"/>
    </source>
</evidence>
<protein>
    <submittedName>
        <fullName evidence="10">DNA repair protein RAD50</fullName>
    </submittedName>
</protein>
<feature type="transmembrane region" description="Helical" evidence="8">
    <location>
        <begin position="159"/>
        <end position="179"/>
    </location>
</feature>
<sequence>MANTDRLATPTHIHMEGGNEKKLGGDDASTKNTSVASKTQQDSELERSTESVNEGADPERTIRGFQWFLAYSSLISTVLLYALDGTIVADIQPAIVATLGEIEKLPWIGIALAVGTISILPLGKAYGVFNVKWLFMSMVVIFEIGSVVCGAAPNMNAFIIGRVVQGIGGCGCYTGSISFISMTTTKAERPLYLSGVIAVWGVGSVIGPVVGGAFAESSVTWRMAFYINLAIAALTAPGLIFYLPSINPVDLPFTKKLWTQDWVGLFIFSAGSVCFTFALAFGGAVYAFDSPPLIAFWVVTGVLLIAFIVVTLRPIGISMEYRLYPLHLNKILQMNLLMLEVFVSMGAMMVTLYYTPLFFQFSRGDSPVMAGVRLLPFMCCIIAAEVINGGLMPKFGYHMPWYVVGSTLLLIGSALMMTLDNSTTANQIYGYTALIGLGCGTYLTAGFAVAQVLVPVSELSNSVGFMAIGQMMGQIVLLCLAGTLYQNLAYTRIMDVVPGISRSGAFQLTTGRHSPIFENLSEELQTEVVEIVTRGIRNAFAPIVPAAALSLIGSLFMTRKKLY</sequence>
<evidence type="ECO:0000256" key="6">
    <source>
        <dbReference type="ARBA" id="ARBA00023136"/>
    </source>
</evidence>
<proteinExistence type="inferred from homology"/>
<dbReference type="PROSITE" id="PS50850">
    <property type="entry name" value="MFS"/>
    <property type="match status" value="1"/>
</dbReference>
<dbReference type="PANTHER" id="PTHR23501:SF12">
    <property type="entry name" value="MAJOR FACILITATOR SUPERFAMILY (MFS) PROFILE DOMAIN-CONTAINING PROTEIN-RELATED"/>
    <property type="match status" value="1"/>
</dbReference>
<dbReference type="Proteomes" id="UP000800200">
    <property type="component" value="Unassembled WGS sequence"/>
</dbReference>
<dbReference type="Pfam" id="PF07690">
    <property type="entry name" value="MFS_1"/>
    <property type="match status" value="1"/>
</dbReference>
<keyword evidence="6 8" id="KW-0472">Membrane</keyword>
<accession>A0A6A6DEC3</accession>
<feature type="transmembrane region" description="Helical" evidence="8">
    <location>
        <begin position="294"/>
        <end position="315"/>
    </location>
</feature>